<dbReference type="Proteomes" id="UP000823046">
    <property type="component" value="Unassembled WGS sequence"/>
</dbReference>
<feature type="domain" description="Cytochrome b/b6 C-terminal region profile" evidence="16">
    <location>
        <begin position="195"/>
        <end position="362"/>
    </location>
</feature>
<evidence type="ECO:0000256" key="10">
    <source>
        <dbReference type="ARBA" id="ARBA00022989"/>
    </source>
</evidence>
<evidence type="ECO:0000259" key="15">
    <source>
        <dbReference type="PROSITE" id="PS51002"/>
    </source>
</evidence>
<keyword evidence="10 14" id="KW-1133">Transmembrane helix</keyword>
<evidence type="ECO:0000256" key="1">
    <source>
        <dbReference type="ARBA" id="ARBA00004448"/>
    </source>
</evidence>
<dbReference type="InterPro" id="IPR005797">
    <property type="entry name" value="Cyt_b/b6_N"/>
</dbReference>
<dbReference type="PROSITE" id="PS51002">
    <property type="entry name" value="CYTB_NTER"/>
    <property type="match status" value="1"/>
</dbReference>
<proteinExistence type="predicted"/>
<evidence type="ECO:0000256" key="12">
    <source>
        <dbReference type="ARBA" id="ARBA00023128"/>
    </source>
</evidence>
<evidence type="ECO:0000256" key="7">
    <source>
        <dbReference type="ARBA" id="ARBA00022723"/>
    </source>
</evidence>
<dbReference type="Pfam" id="PF00032">
    <property type="entry name" value="Cytochrom_B_C"/>
    <property type="match status" value="1"/>
</dbReference>
<feature type="transmembrane region" description="Helical" evidence="14">
    <location>
        <begin position="129"/>
        <end position="150"/>
    </location>
</feature>
<organism evidence="17 18">
    <name type="scientific">Cardiosporidium cionae</name>
    <dbReference type="NCBI Taxonomy" id="476202"/>
    <lineage>
        <taxon>Eukaryota</taxon>
        <taxon>Sar</taxon>
        <taxon>Alveolata</taxon>
        <taxon>Apicomplexa</taxon>
        <taxon>Aconoidasida</taxon>
        <taxon>Nephromycida</taxon>
        <taxon>Cardiosporidium</taxon>
    </lineage>
</organism>
<keyword evidence="6 14" id="KW-0812">Transmembrane</keyword>
<comment type="subcellular location">
    <subcellularLocation>
        <location evidence="1">Mitochondrion inner membrane</location>
        <topology evidence="1">Multi-pass membrane protein</topology>
    </subcellularLocation>
</comment>
<feature type="transmembrane region" description="Helical" evidence="14">
    <location>
        <begin position="162"/>
        <end position="183"/>
    </location>
</feature>
<feature type="domain" description="Cytochrome b/b6 N-terminal region profile" evidence="15">
    <location>
        <begin position="1"/>
        <end position="193"/>
    </location>
</feature>
<evidence type="ECO:0000256" key="2">
    <source>
        <dbReference type="ARBA" id="ARBA00013531"/>
    </source>
</evidence>
<name>A0ABQ7J4T5_9APIC</name>
<feature type="transmembrane region" description="Helical" evidence="14">
    <location>
        <begin position="273"/>
        <end position="292"/>
    </location>
</feature>
<dbReference type="InterPro" id="IPR048259">
    <property type="entry name" value="Cytochrome_b_N_euk/bac"/>
</dbReference>
<dbReference type="PANTHER" id="PTHR19271:SF16">
    <property type="entry name" value="CYTOCHROME B"/>
    <property type="match status" value="1"/>
</dbReference>
<dbReference type="InterPro" id="IPR027387">
    <property type="entry name" value="Cytb/b6-like_sf"/>
</dbReference>
<feature type="transmembrane region" description="Helical" evidence="14">
    <location>
        <begin position="313"/>
        <end position="333"/>
    </location>
</feature>
<evidence type="ECO:0000256" key="8">
    <source>
        <dbReference type="ARBA" id="ARBA00022792"/>
    </source>
</evidence>
<dbReference type="InterPro" id="IPR005798">
    <property type="entry name" value="Cyt_b/b6_C"/>
</dbReference>
<dbReference type="Pfam" id="PF00033">
    <property type="entry name" value="Cytochrome_B"/>
    <property type="match status" value="1"/>
</dbReference>
<feature type="transmembrane region" description="Helical" evidence="14">
    <location>
        <begin position="20"/>
        <end position="46"/>
    </location>
</feature>
<evidence type="ECO:0000256" key="13">
    <source>
        <dbReference type="ARBA" id="ARBA00023136"/>
    </source>
</evidence>
<dbReference type="EMBL" id="JADAQX010001051">
    <property type="protein sequence ID" value="KAF8818755.1"/>
    <property type="molecule type" value="Genomic_DNA"/>
</dbReference>
<keyword evidence="3" id="KW-0813">Transport</keyword>
<keyword evidence="11" id="KW-0408">Iron</keyword>
<evidence type="ECO:0000256" key="4">
    <source>
        <dbReference type="ARBA" id="ARBA00022617"/>
    </source>
</evidence>
<evidence type="ECO:0000313" key="18">
    <source>
        <dbReference type="Proteomes" id="UP000823046"/>
    </source>
</evidence>
<evidence type="ECO:0000313" key="17">
    <source>
        <dbReference type="EMBL" id="KAF8818755.1"/>
    </source>
</evidence>
<keyword evidence="4" id="KW-0349">Heme</keyword>
<protein>
    <recommendedName>
        <fullName evidence="2">Cytochrome b</fullName>
    </recommendedName>
</protein>
<keyword evidence="18" id="KW-1185">Reference proteome</keyword>
<evidence type="ECO:0000256" key="9">
    <source>
        <dbReference type="ARBA" id="ARBA00022982"/>
    </source>
</evidence>
<dbReference type="PROSITE" id="PS51003">
    <property type="entry name" value="CYTB_CTER"/>
    <property type="match status" value="1"/>
</dbReference>
<evidence type="ECO:0000256" key="14">
    <source>
        <dbReference type="SAM" id="Phobius"/>
    </source>
</evidence>
<keyword evidence="13 14" id="KW-0472">Membrane</keyword>
<evidence type="ECO:0000256" key="3">
    <source>
        <dbReference type="ARBA" id="ARBA00022448"/>
    </source>
</evidence>
<gene>
    <name evidence="17" type="ORF">IE077_000273</name>
</gene>
<keyword evidence="8" id="KW-0999">Mitochondrion inner membrane</keyword>
<dbReference type="CDD" id="cd00284">
    <property type="entry name" value="Cytochrome_b_N"/>
    <property type="match status" value="1"/>
</dbReference>
<keyword evidence="12" id="KW-0496">Mitochondrion</keyword>
<keyword evidence="9" id="KW-0249">Electron transport</keyword>
<reference evidence="17 18" key="1">
    <citation type="journal article" date="2020" name="bioRxiv">
        <title>Metabolic contributions of an alphaproteobacterial endosymbiont in the apicomplexan Cardiosporidium cionae.</title>
        <authorList>
            <person name="Hunter E.S."/>
            <person name="Paight C.J."/>
            <person name="Lane C.E."/>
        </authorList>
    </citation>
    <scope>NUCLEOTIDE SEQUENCE [LARGE SCALE GENOMIC DNA]</scope>
    <source>
        <strain evidence="17">ESH_2018</strain>
    </source>
</reference>
<evidence type="ECO:0000256" key="11">
    <source>
        <dbReference type="ARBA" id="ARBA00023004"/>
    </source>
</evidence>
<dbReference type="InterPro" id="IPR036150">
    <property type="entry name" value="Cyt_b/b6_C_sf"/>
</dbReference>
<dbReference type="PANTHER" id="PTHR19271">
    <property type="entry name" value="CYTOCHROME B"/>
    <property type="match status" value="1"/>
</dbReference>
<accession>A0ABQ7J4T5</accession>
<evidence type="ECO:0000256" key="6">
    <source>
        <dbReference type="ARBA" id="ARBA00022692"/>
    </source>
</evidence>
<dbReference type="SUPFAM" id="SSF81648">
    <property type="entry name" value="a domain/subunit of cytochrome bc1 complex (Ubiquinol-cytochrome c reductase)"/>
    <property type="match status" value="1"/>
</dbReference>
<sequence>MLIRSHLQSYPCPVNLNLMWTFGFLIGMTFVIQILTGLIVAIHYTADISTAAYSVQHLAREFTNGWFYRNMHAIGSSFVFALMYLHMIRSLFYGSSVVSLTWISGIVIYIVTILTSFLGYCLPWGQMSFWAATVICNLLSSDVLITWVTGGFSLSLPTLKRMFVLHFIIPFVTLGIAIVHIFYLHNNGSSNPLGHTPAATLKFPFHPFFFVTDLRGMALLLAVFLFQTLFGYLTSLESPENLCAVDRFQTPLHIFPEWYFLPLYQIIKSLPSKASGCLLIIATLQVLVLFGFGLNRRLNYQSSSLIMSKESVYFMYSFYLLGVFGGITPSASITSGGRIALLSMFLFAHLMDFGKFNQRIRL</sequence>
<feature type="transmembrane region" description="Helical" evidence="14">
    <location>
        <begin position="97"/>
        <end position="117"/>
    </location>
</feature>
<dbReference type="SUPFAM" id="SSF81342">
    <property type="entry name" value="Transmembrane di-heme cytochromes"/>
    <property type="match status" value="1"/>
</dbReference>
<keyword evidence="5" id="KW-0679">Respiratory chain</keyword>
<comment type="caution">
    <text evidence="17">The sequence shown here is derived from an EMBL/GenBank/DDBJ whole genome shotgun (WGS) entry which is preliminary data.</text>
</comment>
<evidence type="ECO:0000259" key="16">
    <source>
        <dbReference type="PROSITE" id="PS51003"/>
    </source>
</evidence>
<dbReference type="InterPro" id="IPR016174">
    <property type="entry name" value="Di-haem_cyt_TM"/>
</dbReference>
<dbReference type="Gene3D" id="1.20.810.10">
    <property type="entry name" value="Cytochrome Bc1 Complex, Chain C"/>
    <property type="match status" value="1"/>
</dbReference>
<keyword evidence="7" id="KW-0479">Metal-binding</keyword>
<feature type="transmembrane region" description="Helical" evidence="14">
    <location>
        <begin position="66"/>
        <end position="85"/>
    </location>
</feature>
<evidence type="ECO:0000256" key="5">
    <source>
        <dbReference type="ARBA" id="ARBA00022660"/>
    </source>
</evidence>